<evidence type="ECO:0000256" key="4">
    <source>
        <dbReference type="ARBA" id="ARBA00022606"/>
    </source>
</evidence>
<keyword evidence="11 12" id="KW-0807">Transducer</keyword>
<evidence type="ECO:0000256" key="7">
    <source>
        <dbReference type="ARBA" id="ARBA00022989"/>
    </source>
</evidence>
<evidence type="ECO:0000256" key="2">
    <source>
        <dbReference type="ARBA" id="ARBA00004651"/>
    </source>
</evidence>
<evidence type="ECO:0000256" key="12">
    <source>
        <dbReference type="RuleBase" id="RU000688"/>
    </source>
</evidence>
<evidence type="ECO:0000259" key="14">
    <source>
        <dbReference type="PROSITE" id="PS50262"/>
    </source>
</evidence>
<proteinExistence type="inferred from homology"/>
<keyword evidence="9 13" id="KW-0472">Membrane</keyword>
<evidence type="ECO:0000256" key="3">
    <source>
        <dbReference type="ARBA" id="ARBA00022475"/>
    </source>
</evidence>
<dbReference type="InterPro" id="IPR017452">
    <property type="entry name" value="GPCR_Rhodpsn_7TM"/>
</dbReference>
<dbReference type="eggNOG" id="ENOG502SHXQ">
    <property type="taxonomic scope" value="Eukaryota"/>
</dbReference>
<dbReference type="InParanoid" id="H9GR28"/>
<keyword evidence="16" id="KW-1185">Reference proteome</keyword>
<dbReference type="GeneID" id="100561584"/>
<dbReference type="Ensembl" id="ENSACAT00000022314.2">
    <property type="protein sequence ID" value="ENSACAP00000018546.2"/>
    <property type="gene ID" value="ENSACAG00000026301.2"/>
</dbReference>
<evidence type="ECO:0000256" key="1">
    <source>
        <dbReference type="ARBA" id="ARBA00002936"/>
    </source>
</evidence>
<evidence type="ECO:0000256" key="13">
    <source>
        <dbReference type="RuleBase" id="RU363047"/>
    </source>
</evidence>
<dbReference type="AlphaFoldDB" id="H9GR28"/>
<feature type="transmembrane region" description="Helical" evidence="13">
    <location>
        <begin position="56"/>
        <end position="76"/>
    </location>
</feature>
<dbReference type="GO" id="GO:0005886">
    <property type="term" value="C:plasma membrane"/>
    <property type="evidence" value="ECO:0007669"/>
    <property type="project" value="UniProtKB-SubCell"/>
</dbReference>
<dbReference type="GO" id="GO:0004984">
    <property type="term" value="F:olfactory receptor activity"/>
    <property type="evidence" value="ECO:0000318"/>
    <property type="project" value="GO_Central"/>
</dbReference>
<feature type="domain" description="G-protein coupled receptors family 1 profile" evidence="14">
    <location>
        <begin position="39"/>
        <end position="287"/>
    </location>
</feature>
<protein>
    <recommendedName>
        <fullName evidence="13">Olfactory receptor</fullName>
    </recommendedName>
</protein>
<dbReference type="Proteomes" id="UP000001646">
    <property type="component" value="Unplaced"/>
</dbReference>
<dbReference type="Pfam" id="PF13853">
    <property type="entry name" value="7tm_4"/>
    <property type="match status" value="1"/>
</dbReference>
<feature type="transmembrane region" description="Helical" evidence="13">
    <location>
        <begin position="189"/>
        <end position="213"/>
    </location>
</feature>
<dbReference type="HOGENOM" id="CLU_012526_0_1_1"/>
<keyword evidence="3 13" id="KW-1003">Cell membrane</keyword>
<dbReference type="Gene3D" id="1.20.1070.10">
    <property type="entry name" value="Rhodopsin 7-helix transmembrane proteins"/>
    <property type="match status" value="1"/>
</dbReference>
<gene>
    <name evidence="15" type="primary">LOC100561584</name>
</gene>
<dbReference type="PRINTS" id="PR00245">
    <property type="entry name" value="OLFACTORYR"/>
</dbReference>
<keyword evidence="5 12" id="KW-0812">Transmembrane</keyword>
<evidence type="ECO:0000313" key="16">
    <source>
        <dbReference type="Proteomes" id="UP000001646"/>
    </source>
</evidence>
<dbReference type="InterPro" id="IPR000725">
    <property type="entry name" value="Olfact_rcpt"/>
</dbReference>
<dbReference type="PRINTS" id="PR00237">
    <property type="entry name" value="GPCRRHODOPSN"/>
</dbReference>
<dbReference type="GeneTree" id="ENSGT01050000244828"/>
<dbReference type="GO" id="GO:0005549">
    <property type="term" value="F:odorant binding"/>
    <property type="evidence" value="ECO:0000318"/>
    <property type="project" value="GO_Central"/>
</dbReference>
<accession>H9GR28</accession>
<keyword evidence="7 13" id="KW-1133">Transmembrane helix</keyword>
<dbReference type="CDD" id="cd15227">
    <property type="entry name" value="7tmA_OR14-like"/>
    <property type="match status" value="1"/>
</dbReference>
<evidence type="ECO:0000256" key="9">
    <source>
        <dbReference type="ARBA" id="ARBA00023136"/>
    </source>
</evidence>
<dbReference type="PANTHER" id="PTHR26452">
    <property type="entry name" value="OLFACTORY RECEPTOR"/>
    <property type="match status" value="1"/>
</dbReference>
<name>H9GR28_ANOCA</name>
<dbReference type="PROSITE" id="PS50262">
    <property type="entry name" value="G_PROTEIN_RECEP_F1_2"/>
    <property type="match status" value="1"/>
</dbReference>
<reference evidence="15" key="1">
    <citation type="submission" date="2009-12" db="EMBL/GenBank/DDBJ databases">
        <title>The Genome Sequence of Anolis carolinensis (Green Anole Lizard).</title>
        <authorList>
            <consortium name="The Genome Sequencing Platform"/>
            <person name="Di Palma F."/>
            <person name="Alfoldi J."/>
            <person name="Heiman D."/>
            <person name="Young S."/>
            <person name="Grabherr M."/>
            <person name="Johnson J."/>
            <person name="Lander E.S."/>
            <person name="Lindblad-Toh K."/>
        </authorList>
    </citation>
    <scope>NUCLEOTIDE SEQUENCE [LARGE SCALE GENOMIC DNA]</scope>
    <source>
        <strain evidence="15">JBL SC #1</strain>
    </source>
</reference>
<evidence type="ECO:0000256" key="5">
    <source>
        <dbReference type="ARBA" id="ARBA00022692"/>
    </source>
</evidence>
<evidence type="ECO:0000256" key="8">
    <source>
        <dbReference type="ARBA" id="ARBA00023040"/>
    </source>
</evidence>
<dbReference type="KEGG" id="acs:100561584"/>
<reference evidence="15" key="3">
    <citation type="submission" date="2025-09" db="UniProtKB">
        <authorList>
            <consortium name="Ensembl"/>
        </authorList>
    </citation>
    <scope>IDENTIFICATION</scope>
</reference>
<feature type="transmembrane region" description="Helical" evidence="13">
    <location>
        <begin position="234"/>
        <end position="257"/>
    </location>
</feature>
<keyword evidence="8 12" id="KW-0297">G-protein coupled receptor</keyword>
<dbReference type="FunFam" id="1.20.1070.10:FF:000037">
    <property type="entry name" value="Olfactory receptor"/>
    <property type="match status" value="1"/>
</dbReference>
<keyword evidence="10 12" id="KW-0675">Receptor</keyword>
<sequence length="332" mass="37155">MTNASSIATFLLLGFSDTHEQNIMYFFLLLLIYLVVLMANFLIMSAVFLEQKLHTPMYFFLVNLSVVDLGSISVTIPKAMINSFLHTRDISYSGCVVQVFSLVFFLISDLFLLTGMAYDRYVAICDPLHYETVMNIKVCIQLAASAWIAGLLYSALHTSSTFAITFCSNIINQFFCEIPQLLKISCDNMYLIEVGVIVFSIFIVFPCFGFIVVSYVQIFKTVLRIPTTHGRSKAFSTCLPHLIVVSLFIGTGSIAYLKPVSGSSSEVDVIVTVLYSVVPPLMNPIIYTMRNRDIKKALWKMLACGISSGYQGSSFIFTFMSSLVRPIFKIHS</sequence>
<dbReference type="InterPro" id="IPR050516">
    <property type="entry name" value="Olfactory_GPCR"/>
</dbReference>
<keyword evidence="4 13" id="KW-0716">Sensory transduction</keyword>
<feature type="transmembrane region" description="Helical" evidence="13">
    <location>
        <begin position="138"/>
        <end position="156"/>
    </location>
</feature>
<evidence type="ECO:0000256" key="6">
    <source>
        <dbReference type="ARBA" id="ARBA00022725"/>
    </source>
</evidence>
<feature type="transmembrane region" description="Helical" evidence="13">
    <location>
        <begin position="96"/>
        <end position="118"/>
    </location>
</feature>
<comment type="function">
    <text evidence="1">Odorant receptor.</text>
</comment>
<keyword evidence="6 13" id="KW-0552">Olfaction</keyword>
<feature type="transmembrane region" description="Helical" evidence="13">
    <location>
        <begin position="301"/>
        <end position="324"/>
    </location>
</feature>
<evidence type="ECO:0000313" key="15">
    <source>
        <dbReference type="Ensembl" id="ENSACAP00000018546.2"/>
    </source>
</evidence>
<organism evidence="15 16">
    <name type="scientific">Anolis carolinensis</name>
    <name type="common">Green anole</name>
    <name type="synonym">American chameleon</name>
    <dbReference type="NCBI Taxonomy" id="28377"/>
    <lineage>
        <taxon>Eukaryota</taxon>
        <taxon>Metazoa</taxon>
        <taxon>Chordata</taxon>
        <taxon>Craniata</taxon>
        <taxon>Vertebrata</taxon>
        <taxon>Euteleostomi</taxon>
        <taxon>Lepidosauria</taxon>
        <taxon>Squamata</taxon>
        <taxon>Bifurcata</taxon>
        <taxon>Unidentata</taxon>
        <taxon>Episquamata</taxon>
        <taxon>Toxicofera</taxon>
        <taxon>Iguania</taxon>
        <taxon>Dactyloidae</taxon>
        <taxon>Anolis</taxon>
    </lineage>
</organism>
<comment type="subcellular location">
    <subcellularLocation>
        <location evidence="2 13">Cell membrane</location>
        <topology evidence="2 13">Multi-pass membrane protein</topology>
    </subcellularLocation>
</comment>
<dbReference type="OrthoDB" id="6151005at2759"/>
<dbReference type="InterPro" id="IPR000276">
    <property type="entry name" value="GPCR_Rhodpsn"/>
</dbReference>
<comment type="similarity">
    <text evidence="12">Belongs to the G-protein coupled receptor 1 family.</text>
</comment>
<dbReference type="GO" id="GO:0004930">
    <property type="term" value="F:G protein-coupled receptor activity"/>
    <property type="evidence" value="ECO:0007669"/>
    <property type="project" value="UniProtKB-KW"/>
</dbReference>
<feature type="transmembrane region" description="Helical" evidence="13">
    <location>
        <begin position="269"/>
        <end position="289"/>
    </location>
</feature>
<dbReference type="PROSITE" id="PS00237">
    <property type="entry name" value="G_PROTEIN_RECEP_F1_1"/>
    <property type="match status" value="1"/>
</dbReference>
<reference evidence="15" key="2">
    <citation type="submission" date="2025-08" db="UniProtKB">
        <authorList>
            <consortium name="Ensembl"/>
        </authorList>
    </citation>
    <scope>IDENTIFICATION</scope>
</reference>
<dbReference type="SUPFAM" id="SSF81321">
    <property type="entry name" value="Family A G protein-coupled receptor-like"/>
    <property type="match status" value="1"/>
</dbReference>
<evidence type="ECO:0000256" key="10">
    <source>
        <dbReference type="ARBA" id="ARBA00023170"/>
    </source>
</evidence>
<feature type="transmembrane region" description="Helical" evidence="13">
    <location>
        <begin position="26"/>
        <end position="49"/>
    </location>
</feature>
<evidence type="ECO:0000256" key="11">
    <source>
        <dbReference type="ARBA" id="ARBA00023224"/>
    </source>
</evidence>